<reference evidence="1 2" key="1">
    <citation type="submission" date="2019-05" db="EMBL/GenBank/DDBJ databases">
        <title>Another draft genome of Portunus trituberculatus and its Hox gene families provides insights of decapod evolution.</title>
        <authorList>
            <person name="Jeong J.-H."/>
            <person name="Song I."/>
            <person name="Kim S."/>
            <person name="Choi T."/>
            <person name="Kim D."/>
            <person name="Ryu S."/>
            <person name="Kim W."/>
        </authorList>
    </citation>
    <scope>NUCLEOTIDE SEQUENCE [LARGE SCALE GENOMIC DNA]</scope>
    <source>
        <tissue evidence="1">Muscle</tissue>
    </source>
</reference>
<organism evidence="1 2">
    <name type="scientific">Portunus trituberculatus</name>
    <name type="common">Swimming crab</name>
    <name type="synonym">Neptunus trituberculatus</name>
    <dbReference type="NCBI Taxonomy" id="210409"/>
    <lineage>
        <taxon>Eukaryota</taxon>
        <taxon>Metazoa</taxon>
        <taxon>Ecdysozoa</taxon>
        <taxon>Arthropoda</taxon>
        <taxon>Crustacea</taxon>
        <taxon>Multicrustacea</taxon>
        <taxon>Malacostraca</taxon>
        <taxon>Eumalacostraca</taxon>
        <taxon>Eucarida</taxon>
        <taxon>Decapoda</taxon>
        <taxon>Pleocyemata</taxon>
        <taxon>Brachyura</taxon>
        <taxon>Eubrachyura</taxon>
        <taxon>Portunoidea</taxon>
        <taxon>Portunidae</taxon>
        <taxon>Portuninae</taxon>
        <taxon>Portunus</taxon>
    </lineage>
</organism>
<dbReference type="AlphaFoldDB" id="A0A5B7F821"/>
<keyword evidence="2" id="KW-1185">Reference proteome</keyword>
<proteinExistence type="predicted"/>
<dbReference type="Proteomes" id="UP000324222">
    <property type="component" value="Unassembled WGS sequence"/>
</dbReference>
<protein>
    <submittedName>
        <fullName evidence="1">Uncharacterized protein</fullName>
    </submittedName>
</protein>
<evidence type="ECO:0000313" key="2">
    <source>
        <dbReference type="Proteomes" id="UP000324222"/>
    </source>
</evidence>
<evidence type="ECO:0000313" key="1">
    <source>
        <dbReference type="EMBL" id="MPC40694.1"/>
    </source>
</evidence>
<name>A0A5B7F821_PORTR</name>
<comment type="caution">
    <text evidence="1">The sequence shown here is derived from an EMBL/GenBank/DDBJ whole genome shotgun (WGS) entry which is preliminary data.</text>
</comment>
<gene>
    <name evidence="1" type="ORF">E2C01_034259</name>
</gene>
<dbReference type="EMBL" id="VSRR010004780">
    <property type="protein sequence ID" value="MPC40694.1"/>
    <property type="molecule type" value="Genomic_DNA"/>
</dbReference>
<accession>A0A5B7F821</accession>
<sequence>MVQLTLGLRGLLSAGRVSTPWPPLLIPSERKLQGVPRRPLAKGSGGHYHIHDLHILFPGCRAFCRAVQAPLGRTPRVLPWYRQQTGGVTHHCCVWGDDVLLLLLLVVMVVAAVADRGWRRGACVGGAEVMYRGVVLWCTAPDRTPSPRPDICSNR</sequence>